<gene>
    <name evidence="2" type="ORF">Fmac_021033</name>
</gene>
<organism evidence="2 3">
    <name type="scientific">Flemingia macrophylla</name>
    <dbReference type="NCBI Taxonomy" id="520843"/>
    <lineage>
        <taxon>Eukaryota</taxon>
        <taxon>Viridiplantae</taxon>
        <taxon>Streptophyta</taxon>
        <taxon>Embryophyta</taxon>
        <taxon>Tracheophyta</taxon>
        <taxon>Spermatophyta</taxon>
        <taxon>Magnoliopsida</taxon>
        <taxon>eudicotyledons</taxon>
        <taxon>Gunneridae</taxon>
        <taxon>Pentapetalae</taxon>
        <taxon>rosids</taxon>
        <taxon>fabids</taxon>
        <taxon>Fabales</taxon>
        <taxon>Fabaceae</taxon>
        <taxon>Papilionoideae</taxon>
        <taxon>50 kb inversion clade</taxon>
        <taxon>NPAAA clade</taxon>
        <taxon>indigoferoid/millettioid clade</taxon>
        <taxon>Phaseoleae</taxon>
        <taxon>Flemingia</taxon>
    </lineage>
</organism>
<sequence>MRSYSRTTPRRHCPNSDHLTGKYLMQLGGVVPAAREGVREVVQEELQGGECFVHEPQDSGAQRVYLKHKVQLGRKVLGQRRQGLRHSHVAGGGGGEEGGPASNPYYDRRSSLDSRSVTITDSV</sequence>
<dbReference type="Proteomes" id="UP001603857">
    <property type="component" value="Unassembled WGS sequence"/>
</dbReference>
<keyword evidence="3" id="KW-1185">Reference proteome</keyword>
<protein>
    <submittedName>
        <fullName evidence="2">Uncharacterized protein</fullName>
    </submittedName>
</protein>
<comment type="caution">
    <text evidence="2">The sequence shown here is derived from an EMBL/GenBank/DDBJ whole genome shotgun (WGS) entry which is preliminary data.</text>
</comment>
<evidence type="ECO:0000313" key="2">
    <source>
        <dbReference type="EMBL" id="KAL2327606.1"/>
    </source>
</evidence>
<accession>A0ABD1LVW1</accession>
<proteinExistence type="predicted"/>
<reference evidence="2 3" key="1">
    <citation type="submission" date="2024-08" db="EMBL/GenBank/DDBJ databases">
        <title>Insights into the chromosomal genome structure of Flemingia macrophylla.</title>
        <authorList>
            <person name="Ding Y."/>
            <person name="Zhao Y."/>
            <person name="Bi W."/>
            <person name="Wu M."/>
            <person name="Zhao G."/>
            <person name="Gong Y."/>
            <person name="Li W."/>
            <person name="Zhang P."/>
        </authorList>
    </citation>
    <scope>NUCLEOTIDE SEQUENCE [LARGE SCALE GENOMIC DNA]</scope>
    <source>
        <strain evidence="2">DYQJB</strain>
        <tissue evidence="2">Leaf</tissue>
    </source>
</reference>
<dbReference type="AlphaFoldDB" id="A0ABD1LVW1"/>
<evidence type="ECO:0000256" key="1">
    <source>
        <dbReference type="SAM" id="MobiDB-lite"/>
    </source>
</evidence>
<name>A0ABD1LVW1_9FABA</name>
<feature type="region of interest" description="Disordered" evidence="1">
    <location>
        <begin position="77"/>
        <end position="123"/>
    </location>
</feature>
<evidence type="ECO:0000313" key="3">
    <source>
        <dbReference type="Proteomes" id="UP001603857"/>
    </source>
</evidence>
<dbReference type="EMBL" id="JBGMDY010000007">
    <property type="protein sequence ID" value="KAL2327606.1"/>
    <property type="molecule type" value="Genomic_DNA"/>
</dbReference>